<dbReference type="AlphaFoldDB" id="A0A4R3LBD5"/>
<keyword evidence="2" id="KW-0472">Membrane</keyword>
<protein>
    <submittedName>
        <fullName evidence="4">Sporulation related protein</fullName>
    </submittedName>
</protein>
<feature type="region of interest" description="Disordered" evidence="1">
    <location>
        <begin position="1"/>
        <end position="69"/>
    </location>
</feature>
<name>A0A4R3LBD5_9BACL</name>
<dbReference type="EMBL" id="SMAG01000001">
    <property type="protein sequence ID" value="TCS96505.1"/>
    <property type="molecule type" value="Genomic_DNA"/>
</dbReference>
<feature type="transmembrane region" description="Helical" evidence="2">
    <location>
        <begin position="118"/>
        <end position="145"/>
    </location>
</feature>
<dbReference type="OrthoDB" id="2680382at2"/>
<gene>
    <name evidence="4" type="ORF">EDD58_101138</name>
</gene>
<evidence type="ECO:0000313" key="5">
    <source>
        <dbReference type="Proteomes" id="UP000294937"/>
    </source>
</evidence>
<keyword evidence="2" id="KW-0812">Transmembrane</keyword>
<feature type="compositionally biased region" description="Polar residues" evidence="1">
    <location>
        <begin position="165"/>
        <end position="178"/>
    </location>
</feature>
<feature type="region of interest" description="Disordered" evidence="1">
    <location>
        <begin position="155"/>
        <end position="178"/>
    </location>
</feature>
<dbReference type="GO" id="GO:0042834">
    <property type="term" value="F:peptidoglycan binding"/>
    <property type="evidence" value="ECO:0007669"/>
    <property type="project" value="InterPro"/>
</dbReference>
<evidence type="ECO:0000313" key="4">
    <source>
        <dbReference type="EMBL" id="TCS96505.1"/>
    </source>
</evidence>
<feature type="compositionally biased region" description="Basic and acidic residues" evidence="1">
    <location>
        <begin position="53"/>
        <end position="69"/>
    </location>
</feature>
<dbReference type="InterPro" id="IPR007730">
    <property type="entry name" value="SPOR-like_dom"/>
</dbReference>
<dbReference type="Proteomes" id="UP000294937">
    <property type="component" value="Unassembled WGS sequence"/>
</dbReference>
<feature type="compositionally biased region" description="Basic and acidic residues" evidence="1">
    <location>
        <begin position="1"/>
        <end position="14"/>
    </location>
</feature>
<dbReference type="Pfam" id="PF05036">
    <property type="entry name" value="SPOR"/>
    <property type="match status" value="1"/>
</dbReference>
<comment type="caution">
    <text evidence="4">The sequence shown here is derived from an EMBL/GenBank/DDBJ whole genome shotgun (WGS) entry which is preliminary data.</text>
</comment>
<accession>A0A4R3LBD5</accession>
<evidence type="ECO:0000256" key="1">
    <source>
        <dbReference type="SAM" id="MobiDB-lite"/>
    </source>
</evidence>
<proteinExistence type="predicted"/>
<reference evidence="4 5" key="1">
    <citation type="submission" date="2019-03" db="EMBL/GenBank/DDBJ databases">
        <title>Genomic Encyclopedia of Type Strains, Phase IV (KMG-IV): sequencing the most valuable type-strain genomes for metagenomic binning, comparative biology and taxonomic classification.</title>
        <authorList>
            <person name="Goeker M."/>
        </authorList>
    </citation>
    <scope>NUCLEOTIDE SEQUENCE [LARGE SCALE GENOMIC DNA]</scope>
    <source>
        <strain evidence="4 5">DSM 45707</strain>
    </source>
</reference>
<feature type="domain" description="SPOR" evidence="3">
    <location>
        <begin position="190"/>
        <end position="243"/>
    </location>
</feature>
<keyword evidence="2" id="KW-1133">Transmembrane helix</keyword>
<keyword evidence="5" id="KW-1185">Reference proteome</keyword>
<feature type="compositionally biased region" description="Polar residues" evidence="1">
    <location>
        <begin position="23"/>
        <end position="52"/>
    </location>
</feature>
<evidence type="ECO:0000259" key="3">
    <source>
        <dbReference type="Pfam" id="PF05036"/>
    </source>
</evidence>
<sequence length="390" mass="43653">MEAKRTSHSDEKGFKGMKVVVKSKNQTTSHQAKNQPQTLYLDSAHSASQPNKDSIHQSKDNSGDSSRFKDFTDAKEHYQFKKVFQMDDSMNKEVIEWASPHNPFSKQRRKQRKPNASGAVQLLIAIGGAIIVGTIMGFSILSLFFSDDSSHSDRSIDAHLPPKQVTKTNQESPGTSTRVKTGKLVFPELKTVMIQAGNFSEKTGAQKTVQTYRTQGLAAVMSEQSPYRIFLGMGLSRDEALKLSAIYQEKDIPVYLKELNISGATPSLPYEVSVQLPQALQQGNRIFIELGQASVQEIQVRSQQAQTPFKFKEEWLEQHKKFVTEIQMVENLLPVEAQESLTGMSRALDQAIQSGQEAKNNPSQALLWQIQEGLVRYAISYDQLVKSLTK</sequence>
<dbReference type="InterPro" id="IPR036680">
    <property type="entry name" value="SPOR-like_sf"/>
</dbReference>
<evidence type="ECO:0000256" key="2">
    <source>
        <dbReference type="SAM" id="Phobius"/>
    </source>
</evidence>
<dbReference type="SUPFAM" id="SSF110997">
    <property type="entry name" value="Sporulation related repeat"/>
    <property type="match status" value="1"/>
</dbReference>
<organism evidence="4 5">
    <name type="scientific">Hazenella coriacea</name>
    <dbReference type="NCBI Taxonomy" id="1179467"/>
    <lineage>
        <taxon>Bacteria</taxon>
        <taxon>Bacillati</taxon>
        <taxon>Bacillota</taxon>
        <taxon>Bacilli</taxon>
        <taxon>Bacillales</taxon>
        <taxon>Thermoactinomycetaceae</taxon>
        <taxon>Hazenella</taxon>
    </lineage>
</organism>